<proteinExistence type="predicted"/>
<reference evidence="2" key="1">
    <citation type="submission" date="2016-12" db="EMBL/GenBank/DDBJ databases">
        <authorList>
            <person name="Brunel B."/>
        </authorList>
    </citation>
    <scope>NUCLEOTIDE SEQUENCE [LARGE SCALE GENOMIC DNA]</scope>
</reference>
<dbReference type="Proteomes" id="UP000245698">
    <property type="component" value="Unassembled WGS sequence"/>
</dbReference>
<keyword evidence="2" id="KW-1185">Reference proteome</keyword>
<gene>
    <name evidence="1" type="ORF">BQ8482_380072</name>
</gene>
<sequence>MTGQHLKPSARKDIGISDSSIGTRKRYGTLLEVGDTVTSNTLATAADTAEHLKERTTGKLRTFAKRNSQLDGNAV</sequence>
<evidence type="ECO:0000313" key="1">
    <source>
        <dbReference type="EMBL" id="SJM33889.1"/>
    </source>
</evidence>
<accession>A0A2P9ARX2</accession>
<name>A0A2P9ARX2_9HYPH</name>
<dbReference type="EMBL" id="FUIG01000046">
    <property type="protein sequence ID" value="SJM33889.1"/>
    <property type="molecule type" value="Genomic_DNA"/>
</dbReference>
<dbReference type="AlphaFoldDB" id="A0A2P9ARX2"/>
<organism evidence="1 2">
    <name type="scientific">Mesorhizobium delmotii</name>
    <dbReference type="NCBI Taxonomy" id="1631247"/>
    <lineage>
        <taxon>Bacteria</taxon>
        <taxon>Pseudomonadati</taxon>
        <taxon>Pseudomonadota</taxon>
        <taxon>Alphaproteobacteria</taxon>
        <taxon>Hyphomicrobiales</taxon>
        <taxon>Phyllobacteriaceae</taxon>
        <taxon>Mesorhizobium</taxon>
    </lineage>
</organism>
<protein>
    <submittedName>
        <fullName evidence="1">Uncharacterized protein</fullName>
    </submittedName>
</protein>
<evidence type="ECO:0000313" key="2">
    <source>
        <dbReference type="Proteomes" id="UP000245698"/>
    </source>
</evidence>